<name>A0A919WH59_9BACI</name>
<dbReference type="OrthoDB" id="2454149at2"/>
<dbReference type="Proteomes" id="UP000682111">
    <property type="component" value="Unassembled WGS sequence"/>
</dbReference>
<evidence type="ECO:0000256" key="1">
    <source>
        <dbReference type="SAM" id="Phobius"/>
    </source>
</evidence>
<keyword evidence="1" id="KW-0812">Transmembrane</keyword>
<dbReference type="EMBL" id="BORC01000002">
    <property type="protein sequence ID" value="GIN61901.1"/>
    <property type="molecule type" value="Genomic_DNA"/>
</dbReference>
<dbReference type="RefSeq" id="WP_095313230.1">
    <property type="nucleotide sequence ID" value="NZ_BORC01000002.1"/>
</dbReference>
<feature type="transmembrane region" description="Helical" evidence="1">
    <location>
        <begin position="7"/>
        <end position="25"/>
    </location>
</feature>
<gene>
    <name evidence="2" type="ORF">J27TS8_18940</name>
</gene>
<protein>
    <submittedName>
        <fullName evidence="2">Uncharacterized protein</fullName>
    </submittedName>
</protein>
<proteinExistence type="predicted"/>
<evidence type="ECO:0000313" key="3">
    <source>
        <dbReference type="Proteomes" id="UP000682111"/>
    </source>
</evidence>
<dbReference type="AlphaFoldDB" id="A0A919WH59"/>
<accession>A0A919WH59</accession>
<feature type="transmembrane region" description="Helical" evidence="1">
    <location>
        <begin position="37"/>
        <end position="55"/>
    </location>
</feature>
<keyword evidence="1" id="KW-1133">Transmembrane helix</keyword>
<sequence length="64" mass="7349">MKSKRVTFIVPIMVIVGIASIYMLQTGYSEIDLSIRMLITFGAVIFSGIISYFLFPENEENKRR</sequence>
<organism evidence="2 3">
    <name type="scientific">Robertmurraya siralis</name>
    <dbReference type="NCBI Taxonomy" id="77777"/>
    <lineage>
        <taxon>Bacteria</taxon>
        <taxon>Bacillati</taxon>
        <taxon>Bacillota</taxon>
        <taxon>Bacilli</taxon>
        <taxon>Bacillales</taxon>
        <taxon>Bacillaceae</taxon>
        <taxon>Robertmurraya</taxon>
    </lineage>
</organism>
<comment type="caution">
    <text evidence="2">The sequence shown here is derived from an EMBL/GenBank/DDBJ whole genome shotgun (WGS) entry which is preliminary data.</text>
</comment>
<reference evidence="2" key="1">
    <citation type="submission" date="2021-03" db="EMBL/GenBank/DDBJ databases">
        <title>Antimicrobial resistance genes in bacteria isolated from Japanese honey, and their potential for conferring macrolide and lincosamide resistance in the American foulbrood pathogen Paenibacillus larvae.</title>
        <authorList>
            <person name="Okamoto M."/>
            <person name="Kumagai M."/>
            <person name="Kanamori H."/>
            <person name="Takamatsu D."/>
        </authorList>
    </citation>
    <scope>NUCLEOTIDE SEQUENCE</scope>
    <source>
        <strain evidence="2">J27TS8</strain>
    </source>
</reference>
<evidence type="ECO:0000313" key="2">
    <source>
        <dbReference type="EMBL" id="GIN61901.1"/>
    </source>
</evidence>
<keyword evidence="3" id="KW-1185">Reference proteome</keyword>
<keyword evidence="1" id="KW-0472">Membrane</keyword>